<gene>
    <name evidence="1" type="ORF">C474_00952</name>
</gene>
<sequence length="134" mass="14804">MNEMRQDKRDIPVRVDTPDAVARQQTGFGDASEYGELSGEYFTFAAETDITPLLKGLEDDHCQCPHWGYVVAGTLGVGYSDGSSEVTRTGELFYWPPGHTVRAHEDSEIVMFSPQTEHSAVIDHIRAKVGESAE</sequence>
<comment type="caution">
    <text evidence="1">The sequence shown here is derived from an EMBL/GenBank/DDBJ whole genome shotgun (WGS) entry which is preliminary data.</text>
</comment>
<dbReference type="SUPFAM" id="SSF51182">
    <property type="entry name" value="RmlC-like cupins"/>
    <property type="match status" value="1"/>
</dbReference>
<name>M0DHE0_HALPD</name>
<dbReference type="Proteomes" id="UP000011513">
    <property type="component" value="Unassembled WGS sequence"/>
</dbReference>
<organism evidence="1 2">
    <name type="scientific">Halogeometricum pallidum JCM 14848</name>
    <dbReference type="NCBI Taxonomy" id="1227487"/>
    <lineage>
        <taxon>Archaea</taxon>
        <taxon>Methanobacteriati</taxon>
        <taxon>Methanobacteriota</taxon>
        <taxon>Stenosarchaea group</taxon>
        <taxon>Halobacteria</taxon>
        <taxon>Halobacteriales</taxon>
        <taxon>Haloferacaceae</taxon>
        <taxon>Halogeometricum</taxon>
    </lineage>
</organism>
<proteinExistence type="predicted"/>
<dbReference type="eggNOG" id="ENOG502N5ZN">
    <property type="taxonomic scope" value="Archaea"/>
</dbReference>
<protein>
    <recommendedName>
        <fullName evidence="3">Cupin domain-containing protein</fullName>
    </recommendedName>
</protein>
<evidence type="ECO:0000313" key="1">
    <source>
        <dbReference type="EMBL" id="ELZ34885.1"/>
    </source>
</evidence>
<reference evidence="1 2" key="1">
    <citation type="journal article" date="2014" name="PLoS Genet.">
        <title>Phylogenetically driven sequencing of extremely halophilic archaea reveals strategies for static and dynamic osmo-response.</title>
        <authorList>
            <person name="Becker E.A."/>
            <person name="Seitzer P.M."/>
            <person name="Tritt A."/>
            <person name="Larsen D."/>
            <person name="Krusor M."/>
            <person name="Yao A.I."/>
            <person name="Wu D."/>
            <person name="Madern D."/>
            <person name="Eisen J.A."/>
            <person name="Darling A.E."/>
            <person name="Facciotti M.T."/>
        </authorList>
    </citation>
    <scope>NUCLEOTIDE SEQUENCE [LARGE SCALE GENOMIC DNA]</scope>
    <source>
        <strain evidence="1 2">JCM 14848</strain>
    </source>
</reference>
<dbReference type="InterPro" id="IPR011051">
    <property type="entry name" value="RmlC_Cupin_sf"/>
</dbReference>
<keyword evidence="2" id="KW-1185">Reference proteome</keyword>
<dbReference type="EMBL" id="AOIV01000003">
    <property type="protein sequence ID" value="ELZ34885.1"/>
    <property type="molecule type" value="Genomic_DNA"/>
</dbReference>
<dbReference type="PATRIC" id="fig|1227487.5.peg.199"/>
<evidence type="ECO:0008006" key="3">
    <source>
        <dbReference type="Google" id="ProtNLM"/>
    </source>
</evidence>
<dbReference type="AlphaFoldDB" id="M0DHE0"/>
<dbReference type="InParanoid" id="M0DHE0"/>
<accession>M0DHE0</accession>
<evidence type="ECO:0000313" key="2">
    <source>
        <dbReference type="Proteomes" id="UP000011513"/>
    </source>
</evidence>